<dbReference type="InterPro" id="IPR020841">
    <property type="entry name" value="PKS_Beta-ketoAc_synthase_dom"/>
</dbReference>
<keyword evidence="13" id="KW-1185">Reference proteome</keyword>
<accession>A0A135S343</accession>
<dbReference type="InterPro" id="IPR013968">
    <property type="entry name" value="PKS_KR"/>
</dbReference>
<dbReference type="Pfam" id="PF08240">
    <property type="entry name" value="ADH_N"/>
    <property type="match status" value="1"/>
</dbReference>
<dbReference type="GO" id="GO:0030639">
    <property type="term" value="P:polyketide biosynthetic process"/>
    <property type="evidence" value="ECO:0007669"/>
    <property type="project" value="UniProtKB-ARBA"/>
</dbReference>
<dbReference type="InterPro" id="IPR020806">
    <property type="entry name" value="PKS_PP-bd"/>
</dbReference>
<comment type="caution">
    <text evidence="12">The sequence shown here is derived from an EMBL/GenBank/DDBJ whole genome shotgun (WGS) entry which is preliminary data.</text>
</comment>
<dbReference type="Gene3D" id="3.40.50.720">
    <property type="entry name" value="NAD(P)-binding Rossmann-like Domain"/>
    <property type="match status" value="1"/>
</dbReference>
<keyword evidence="7" id="KW-0012">Acyltransferase</keyword>
<dbReference type="InterPro" id="IPR014043">
    <property type="entry name" value="Acyl_transferase_dom"/>
</dbReference>
<dbReference type="Pfam" id="PF14765">
    <property type="entry name" value="PS-DH"/>
    <property type="match status" value="1"/>
</dbReference>
<evidence type="ECO:0000256" key="6">
    <source>
        <dbReference type="ARBA" id="ARBA00023268"/>
    </source>
</evidence>
<dbReference type="CDD" id="cd05195">
    <property type="entry name" value="enoyl_red"/>
    <property type="match status" value="1"/>
</dbReference>
<evidence type="ECO:0000259" key="10">
    <source>
        <dbReference type="PROSITE" id="PS52004"/>
    </source>
</evidence>
<dbReference type="InterPro" id="IPR049900">
    <property type="entry name" value="PKS_mFAS_DH"/>
</dbReference>
<dbReference type="STRING" id="1209931.A0A135S343"/>
<dbReference type="InterPro" id="IPR014030">
    <property type="entry name" value="Ketoacyl_synth_N"/>
</dbReference>
<dbReference type="InterPro" id="IPR036736">
    <property type="entry name" value="ACP-like_sf"/>
</dbReference>
<dbReference type="GO" id="GO:0006633">
    <property type="term" value="P:fatty acid biosynthetic process"/>
    <property type="evidence" value="ECO:0007669"/>
    <property type="project" value="InterPro"/>
</dbReference>
<dbReference type="Pfam" id="PF16197">
    <property type="entry name" value="KAsynt_C_assoc"/>
    <property type="match status" value="1"/>
</dbReference>
<dbReference type="InterPro" id="IPR020843">
    <property type="entry name" value="ER"/>
</dbReference>
<feature type="region of interest" description="C-terminal hotdog fold" evidence="8">
    <location>
        <begin position="1205"/>
        <end position="1362"/>
    </location>
</feature>
<dbReference type="CDD" id="cd08954">
    <property type="entry name" value="KR_1_FAS_SDR_x"/>
    <property type="match status" value="1"/>
</dbReference>
<evidence type="ECO:0000256" key="7">
    <source>
        <dbReference type="ARBA" id="ARBA00023315"/>
    </source>
</evidence>
<dbReference type="Gene3D" id="3.90.180.10">
    <property type="entry name" value="Medium-chain alcohol dehydrogenases, catalytic domain"/>
    <property type="match status" value="1"/>
</dbReference>
<sequence>MGSRIIPGLTITGWAMWSLPPMTQGLKVLSNSGDIWVRVLISQRMKEGGLLDGARDRGGAERRVMAWPCRKCDEESPSLTICLRPYTKNMAEPIAVIGLDAKLPCDGDSVEKFFDFLVAGRSARAPVPADRYNAEAFWHPDNHRDGVIGGKEGHFMQANVKAFDAPFFAMTPAEAANLDPQQRMLLECVYTAMENSGYTMGDMKGSPTGVYAGAFMWDYRDLLIKDVDTPMTYTACGTIASTLAGRVSWFYDLRGPALSVDTACSSSMVALHQAVIGLKSRDCNIAIACGTNVLLSPEMGLELNGLGVLDPSSTSYSFDTRANGYGRGEGIAAVVLKRMSDALRDGDTIRAVIRNTGCNHDGHSPGLTAPAKEAQAEIMRLTYAQAKLDPADTRFFEAHGTGTNVGDPTEAAAISEMFTEYRSAEDPLYIGALKSNIGHTEGNSGIASFIKGVLCVEKGIIPANAWFKERNPKIPAEWHLEFPTTSIPWPETKTGVRRVSINSFGVSGTNAHVVLDDALHFLREHGYVAPHRTIEAPRLPGKSPSQAPPVVNGSLFSPQLFVLSSHDQDGISRLCSGYEAYLPTMNEPLYNLSYTLASKRSAFNWRTAVVASSSVELRHALSQGPQATRVVSDPGVAFVFTGQGAQWAQMGRGLMCYESYRSSLECADAYLKTLGCQWSVIDELSKTSDSSLINGAEFSQTLCTALQVALVELLHDWGVRVHAVVGHSSGEIAAAYCAGAISQECAWRIAYWRGKLSANLASSPTQPKGTMAAVGMSLDKTLEFVDRVNQSGLDSVGKLTIACMNSSNSHTVSGSVAQINALIDMLNEEKIFARKLKVEMAYHSKLMDPVSQEYAEYIGKIHSISRTGHYPEVQFFSSAYGTQIQHSKLQDATYWTKNLTSPVRFNESVTAMLKTPINTKGDGSESQLISDIVEVGPHSALQGPLRNIIQDVRANGDVRYHHLLKRGESDLEVLLGGAGSLFSRGIQVDLLKVNHVSGVQPSMMIDLPRYPFNHTREYWNECRLSRNFRFRPYPRHELLGAPVNDWDGKHDAIWRNWIRLSENPWVEHHTISGSVLYPAAGMLVMAIEGCKQLAERSSPGKPIKGIRFREVSFHSALQVPEGSLGVESHLYLRPVKQAALEAKASVWREFQVCTAQDDDEWREHCCGQVLVEYDEAATAVDGGLEERALWAHCEAKIGEAQQNCKSHVSSDKIYEAWEKVGLVFGPTFQTVEGAVVDHESGVTLARVKPTTALLKTLMPHNYLQPHLIHPTTLDGALQACLVPLVSNPSRKQKNAIVLSFMEELWVSNSEHLEDGYIVLADYDSHGRKKHLMSCTAVESRSKKPMIRVSGCIVTEIDGDEDSSSEHDPRHRAWNIDWMPDPEFLNTEKTEATFGGPIGFQKYLSALAHKNCSMKFLDVSNHASSFTKDVLSTLAQRYAQYDLAVASSSFLDKAQKSVSDDSVQFKILDVMEDPASQGFDGASYDVLLAPVGLIPNSDIDEFFNRCLSLLRPGGKLILTAANSSVVARTWGEYLSETSLLGFDAVLSDQDSSILVTSTPIFRGPDVGSTSGIYYIVGDLSSPFQRGVAERLASSFRAKGLTSNIVTIAQYSQFGASATKEEISESTCIVLTELETPLLASANDSVLAAVKTMTTGKRLLWVNRESSPDTSLINGFAASIRLERRDLQFVTLTFDPEESDDTVFNKIALVDGRLSSTRGQVETSYMVINGLVYIPRLVEASAVAQHIQRTSVDKTSEVAFGADRSRPLRLQIQTVGLLSSLRFANDHLHMTPLEDLEVEFQTMATAVNFKDLAVMLGKIQETPVGLEAAGIVTRVGSGVTRFQPGDRVFGFTFNGAYSTYGRGAEGTMAKIPEDQSFAQAAVIPIVYTTAYACLYDIGELEKRLRRGQKPSVLIHAAAGGVGQAAIQLAQREGLEIFATVGSIEKRDFLEKIYQIPRGHILSSRDLTFKDGIQRLTGGRGVDIVINSLSGDTLRATWELVAPFGCFAEIGLADIESRSRISMGTFSRGVRFESLELNYMRQTDPARLDDLFARAMESVIGGGLERVTPITKYSVSQVQDAMRFMQSGKHIGKILIEFNLEDLVQVVEPCRPRAEFAQDATYIVSGGFGGLGLEIIRWMVRQGARNLIVISRKGPVDAAAKDLVREIQSSGVKIVTPSCDITDKKALEEAITWSLSDLPPIRGCIQASTVLSDNVFSEMNLNEWNLAVNVKVTGSRNLWEVLTTKSDASTLEFFVMLSSLTSVTGNNGQANYSAGNSYQDAMARFLSAQGHNVAALDAPVLTDAGMVAARPMLKEYLLSIGWASMSVEELINALDYYCRPKCQGAGLQIKDAQVIPRLWLPRYSAAEGAEQPTWQHEPMYNHLVLQGAQSGGSLPGKKGSTKRSIGDAIAVAESLEDAEQVVLDALLGQLAKILSYELADLDPSRPLNAYGVDSLVAVELRVWMTKEVGSDISVFEITSGQRISQLAEKAAATSRFWSNTKGQ</sequence>
<dbReference type="Pfam" id="PF00698">
    <property type="entry name" value="Acyl_transf_1"/>
    <property type="match status" value="1"/>
</dbReference>
<keyword evidence="4" id="KW-0521">NADP</keyword>
<keyword evidence="1" id="KW-0596">Phosphopantetheine</keyword>
<dbReference type="InterPro" id="IPR013149">
    <property type="entry name" value="ADH-like_C"/>
</dbReference>
<dbReference type="Pfam" id="PF23297">
    <property type="entry name" value="ACP_SdgA_C"/>
    <property type="match status" value="1"/>
</dbReference>
<dbReference type="SUPFAM" id="SSF53901">
    <property type="entry name" value="Thiolase-like"/>
    <property type="match status" value="1"/>
</dbReference>
<dbReference type="Proteomes" id="UP000070121">
    <property type="component" value="Unassembled WGS sequence"/>
</dbReference>
<dbReference type="SMART" id="SM00827">
    <property type="entry name" value="PKS_AT"/>
    <property type="match status" value="1"/>
</dbReference>
<dbReference type="PANTHER" id="PTHR43775:SF29">
    <property type="entry name" value="ASPERFURANONE POLYKETIDE SYNTHASE AFOG-RELATED"/>
    <property type="match status" value="1"/>
</dbReference>
<evidence type="ECO:0000256" key="4">
    <source>
        <dbReference type="ARBA" id="ARBA00022857"/>
    </source>
</evidence>
<dbReference type="InterPro" id="IPR036291">
    <property type="entry name" value="NAD(P)-bd_dom_sf"/>
</dbReference>
<dbReference type="SMART" id="SM00823">
    <property type="entry name" value="PKS_PP"/>
    <property type="match status" value="1"/>
</dbReference>
<protein>
    <submittedName>
        <fullName evidence="12">Mycocerosic acid synthase</fullName>
    </submittedName>
</protein>
<dbReference type="Gene3D" id="3.30.70.3290">
    <property type="match status" value="1"/>
</dbReference>
<dbReference type="InterPro" id="IPR016036">
    <property type="entry name" value="Malonyl_transacylase_ACP-bd"/>
</dbReference>
<dbReference type="OrthoDB" id="329835at2759"/>
<evidence type="ECO:0000313" key="12">
    <source>
        <dbReference type="EMBL" id="KXH30346.1"/>
    </source>
</evidence>
<reference evidence="12 13" key="1">
    <citation type="submission" date="2014-02" db="EMBL/GenBank/DDBJ databases">
        <title>The genome sequence of Colletotrichum salicis CBS 607.94.</title>
        <authorList>
            <person name="Baroncelli R."/>
            <person name="Thon M.R."/>
        </authorList>
    </citation>
    <scope>NUCLEOTIDE SEQUENCE [LARGE SCALE GENOMIC DNA]</scope>
    <source>
        <strain evidence="12 13">CBS 607.94</strain>
    </source>
</reference>
<evidence type="ECO:0000313" key="13">
    <source>
        <dbReference type="Proteomes" id="UP000070121"/>
    </source>
</evidence>
<dbReference type="InterPro" id="IPR006162">
    <property type="entry name" value="Ppantetheine_attach_site"/>
</dbReference>
<dbReference type="InterPro" id="IPR042104">
    <property type="entry name" value="PKS_dehydratase_sf"/>
</dbReference>
<feature type="domain" description="PKS/mFAS DH" evidence="11">
    <location>
        <begin position="1036"/>
        <end position="1362"/>
    </location>
</feature>
<dbReference type="SUPFAM" id="SSF55048">
    <property type="entry name" value="Probable ACP-binding domain of malonyl-CoA ACP transacylase"/>
    <property type="match status" value="1"/>
</dbReference>
<dbReference type="Gene3D" id="3.40.366.10">
    <property type="entry name" value="Malonyl-Coenzyme A Acyl Carrier Protein, domain 2"/>
    <property type="match status" value="1"/>
</dbReference>
<dbReference type="SUPFAM" id="SSF53335">
    <property type="entry name" value="S-adenosyl-L-methionine-dependent methyltransferases"/>
    <property type="match status" value="1"/>
</dbReference>
<dbReference type="InterPro" id="IPR013154">
    <property type="entry name" value="ADH-like_N"/>
</dbReference>
<dbReference type="InterPro" id="IPR029063">
    <property type="entry name" value="SAM-dependent_MTases_sf"/>
</dbReference>
<dbReference type="InterPro" id="IPR020807">
    <property type="entry name" value="PKS_DH"/>
</dbReference>
<dbReference type="Pfam" id="PF08659">
    <property type="entry name" value="KR"/>
    <property type="match status" value="1"/>
</dbReference>
<dbReference type="GO" id="GO:0016491">
    <property type="term" value="F:oxidoreductase activity"/>
    <property type="evidence" value="ECO:0007669"/>
    <property type="project" value="UniProtKB-KW"/>
</dbReference>
<evidence type="ECO:0000256" key="1">
    <source>
        <dbReference type="ARBA" id="ARBA00022450"/>
    </source>
</evidence>
<keyword evidence="6" id="KW-0511">Multifunctional enzyme</keyword>
<feature type="domain" description="Ketosynthase family 3 (KS3)" evidence="10">
    <location>
        <begin position="91"/>
        <end position="517"/>
    </location>
</feature>
<feature type="active site" description="Proton acceptor; for dehydratase activity" evidence="8">
    <location>
        <position position="1069"/>
    </location>
</feature>
<dbReference type="PROSITE" id="PS00606">
    <property type="entry name" value="KS3_1"/>
    <property type="match status" value="1"/>
</dbReference>
<evidence type="ECO:0000256" key="8">
    <source>
        <dbReference type="PROSITE-ProRule" id="PRU01363"/>
    </source>
</evidence>
<dbReference type="SUPFAM" id="SSF51735">
    <property type="entry name" value="NAD(P)-binding Rossmann-fold domains"/>
    <property type="match status" value="2"/>
</dbReference>
<dbReference type="GO" id="GO:0031177">
    <property type="term" value="F:phosphopantetheine binding"/>
    <property type="evidence" value="ECO:0007669"/>
    <property type="project" value="InterPro"/>
</dbReference>
<feature type="active site" description="Proton donor; for dehydratase activity" evidence="8">
    <location>
        <position position="1274"/>
    </location>
</feature>
<dbReference type="GO" id="GO:0004312">
    <property type="term" value="F:fatty acid synthase activity"/>
    <property type="evidence" value="ECO:0007669"/>
    <property type="project" value="TreeGrafter"/>
</dbReference>
<dbReference type="PROSITE" id="PS52019">
    <property type="entry name" value="PKS_MFAS_DH"/>
    <property type="match status" value="1"/>
</dbReference>
<dbReference type="InterPro" id="IPR018201">
    <property type="entry name" value="Ketoacyl_synth_AS"/>
</dbReference>
<dbReference type="Gene3D" id="1.10.1200.10">
    <property type="entry name" value="ACP-like"/>
    <property type="match status" value="1"/>
</dbReference>
<dbReference type="GO" id="GO:0004315">
    <property type="term" value="F:3-oxoacyl-[acyl-carrier-protein] synthase activity"/>
    <property type="evidence" value="ECO:0007669"/>
    <property type="project" value="InterPro"/>
</dbReference>
<dbReference type="Pfam" id="PF00109">
    <property type="entry name" value="ketoacyl-synt"/>
    <property type="match status" value="1"/>
</dbReference>
<feature type="domain" description="Carrier" evidence="9">
    <location>
        <begin position="2414"/>
        <end position="2491"/>
    </location>
</feature>
<dbReference type="PANTHER" id="PTHR43775">
    <property type="entry name" value="FATTY ACID SYNTHASE"/>
    <property type="match status" value="1"/>
</dbReference>
<dbReference type="SMART" id="SM00826">
    <property type="entry name" value="PKS_DH"/>
    <property type="match status" value="1"/>
</dbReference>
<evidence type="ECO:0000256" key="3">
    <source>
        <dbReference type="ARBA" id="ARBA00022679"/>
    </source>
</evidence>
<keyword evidence="2" id="KW-0597">Phosphoprotein</keyword>
<dbReference type="CDD" id="cd00833">
    <property type="entry name" value="PKS"/>
    <property type="match status" value="1"/>
</dbReference>
<dbReference type="InterPro" id="IPR011032">
    <property type="entry name" value="GroES-like_sf"/>
</dbReference>
<organism evidence="12 13">
    <name type="scientific">Colletotrichum salicis</name>
    <dbReference type="NCBI Taxonomy" id="1209931"/>
    <lineage>
        <taxon>Eukaryota</taxon>
        <taxon>Fungi</taxon>
        <taxon>Dikarya</taxon>
        <taxon>Ascomycota</taxon>
        <taxon>Pezizomycotina</taxon>
        <taxon>Sordariomycetes</taxon>
        <taxon>Hypocreomycetidae</taxon>
        <taxon>Glomerellales</taxon>
        <taxon>Glomerellaceae</taxon>
        <taxon>Colletotrichum</taxon>
        <taxon>Colletotrichum acutatum species complex</taxon>
    </lineage>
</organism>
<dbReference type="Gene3D" id="3.40.50.150">
    <property type="entry name" value="Vaccinia Virus protein VP39"/>
    <property type="match status" value="1"/>
</dbReference>
<evidence type="ECO:0000259" key="11">
    <source>
        <dbReference type="PROSITE" id="PS52019"/>
    </source>
</evidence>
<dbReference type="CDD" id="cd02440">
    <property type="entry name" value="AdoMet_MTases"/>
    <property type="match status" value="1"/>
</dbReference>
<dbReference type="Gene3D" id="3.40.47.10">
    <property type="match status" value="1"/>
</dbReference>
<dbReference type="InterPro" id="IPR014031">
    <property type="entry name" value="Ketoacyl_synth_C"/>
</dbReference>
<dbReference type="Pfam" id="PF21089">
    <property type="entry name" value="PKS_DH_N"/>
    <property type="match status" value="1"/>
</dbReference>
<dbReference type="InterPro" id="IPR050091">
    <property type="entry name" value="PKS_NRPS_Biosynth_Enz"/>
</dbReference>
<feature type="region of interest" description="N-terminal hotdog fold" evidence="8">
    <location>
        <begin position="1036"/>
        <end position="1176"/>
    </location>
</feature>
<dbReference type="InterPro" id="IPR049552">
    <property type="entry name" value="PKS_DH_N"/>
</dbReference>
<dbReference type="SUPFAM" id="SSF52151">
    <property type="entry name" value="FabD/lysophospholipase-like"/>
    <property type="match status" value="1"/>
</dbReference>
<dbReference type="InterPro" id="IPR009081">
    <property type="entry name" value="PP-bd_ACP"/>
</dbReference>
<keyword evidence="5" id="KW-0560">Oxidoreductase</keyword>
<dbReference type="Pfam" id="PF02801">
    <property type="entry name" value="Ketoacyl-synt_C"/>
    <property type="match status" value="1"/>
</dbReference>
<dbReference type="Gene3D" id="3.10.129.110">
    <property type="entry name" value="Polyketide synthase dehydratase"/>
    <property type="match status" value="1"/>
</dbReference>
<dbReference type="InterPro" id="IPR049551">
    <property type="entry name" value="PKS_DH_C"/>
</dbReference>
<dbReference type="Pfam" id="PF00107">
    <property type="entry name" value="ADH_zinc_N"/>
    <property type="match status" value="1"/>
</dbReference>
<dbReference type="PROSITE" id="PS50075">
    <property type="entry name" value="CARRIER"/>
    <property type="match status" value="1"/>
</dbReference>
<dbReference type="SUPFAM" id="SSF47336">
    <property type="entry name" value="ACP-like"/>
    <property type="match status" value="1"/>
</dbReference>
<dbReference type="InterPro" id="IPR032821">
    <property type="entry name" value="PKS_assoc"/>
</dbReference>
<dbReference type="PROSITE" id="PS00012">
    <property type="entry name" value="PHOSPHOPANTETHEINE"/>
    <property type="match status" value="1"/>
</dbReference>
<evidence type="ECO:0000256" key="2">
    <source>
        <dbReference type="ARBA" id="ARBA00022553"/>
    </source>
</evidence>
<dbReference type="InterPro" id="IPR057326">
    <property type="entry name" value="KR_dom"/>
</dbReference>
<gene>
    <name evidence="12" type="ORF">CSAL01_11128</name>
</gene>
<dbReference type="PROSITE" id="PS52004">
    <property type="entry name" value="KS3_2"/>
    <property type="match status" value="1"/>
</dbReference>
<dbReference type="InterPro" id="IPR001227">
    <property type="entry name" value="Ac_transferase_dom_sf"/>
</dbReference>
<name>A0A135S343_9PEZI</name>
<keyword evidence="3" id="KW-0808">Transferase</keyword>
<dbReference type="InterPro" id="IPR016035">
    <property type="entry name" value="Acyl_Trfase/lysoPLipase"/>
</dbReference>
<dbReference type="SMART" id="SM00825">
    <property type="entry name" value="PKS_KS"/>
    <property type="match status" value="1"/>
</dbReference>
<dbReference type="SMART" id="SM00822">
    <property type="entry name" value="PKS_KR"/>
    <property type="match status" value="1"/>
</dbReference>
<dbReference type="SMART" id="SM00829">
    <property type="entry name" value="PKS_ER"/>
    <property type="match status" value="1"/>
</dbReference>
<dbReference type="Pfam" id="PF23114">
    <property type="entry name" value="NAD-bd_HRPKS_sdrA"/>
    <property type="match status" value="1"/>
</dbReference>
<evidence type="ECO:0000259" key="9">
    <source>
        <dbReference type="PROSITE" id="PS50075"/>
    </source>
</evidence>
<proteinExistence type="predicted"/>
<dbReference type="EMBL" id="JFFI01002558">
    <property type="protein sequence ID" value="KXH30346.1"/>
    <property type="molecule type" value="Genomic_DNA"/>
</dbReference>
<dbReference type="SUPFAM" id="SSF50129">
    <property type="entry name" value="GroES-like"/>
    <property type="match status" value="1"/>
</dbReference>
<dbReference type="InterPro" id="IPR016039">
    <property type="entry name" value="Thiolase-like"/>
</dbReference>
<dbReference type="InterPro" id="IPR056501">
    <property type="entry name" value="NAD-bd_HRPKS_sdrA"/>
</dbReference>
<evidence type="ECO:0000256" key="5">
    <source>
        <dbReference type="ARBA" id="ARBA00023002"/>
    </source>
</evidence>